<proteinExistence type="inferred from homology"/>
<dbReference type="SUPFAM" id="SSF52025">
    <property type="entry name" value="PA domain"/>
    <property type="match status" value="1"/>
</dbReference>
<dbReference type="Pfam" id="PF02225">
    <property type="entry name" value="PA"/>
    <property type="match status" value="1"/>
</dbReference>
<dbReference type="SUPFAM" id="SSF48225">
    <property type="entry name" value="Seven-hairpin glycosidases"/>
    <property type="match status" value="1"/>
</dbReference>
<dbReference type="GO" id="GO:0016020">
    <property type="term" value="C:membrane"/>
    <property type="evidence" value="ECO:0007669"/>
    <property type="project" value="InterPro"/>
</dbReference>
<dbReference type="EC" id="3.2.1.-" evidence="6"/>
<dbReference type="InterPro" id="IPR003137">
    <property type="entry name" value="PA_domain"/>
</dbReference>
<evidence type="ECO:0000256" key="7">
    <source>
        <dbReference type="SAM" id="MobiDB-lite"/>
    </source>
</evidence>
<reference evidence="9" key="1">
    <citation type="submission" date="2021-01" db="EMBL/GenBank/DDBJ databases">
        <authorList>
            <person name="Corre E."/>
            <person name="Pelletier E."/>
            <person name="Niang G."/>
            <person name="Scheremetjew M."/>
            <person name="Finn R."/>
            <person name="Kale V."/>
            <person name="Holt S."/>
            <person name="Cochrane G."/>
            <person name="Meng A."/>
            <person name="Brown T."/>
            <person name="Cohen L."/>
        </authorList>
    </citation>
    <scope>NUCLEOTIDE SEQUENCE</scope>
    <source>
        <strain evidence="9">CCMP3107</strain>
    </source>
</reference>
<dbReference type="PRINTS" id="PR00747">
    <property type="entry name" value="GLYHDRLASE47"/>
</dbReference>
<dbReference type="InterPro" id="IPR036026">
    <property type="entry name" value="Seven-hairpin_glycosidases"/>
</dbReference>
<dbReference type="GO" id="GO:1904380">
    <property type="term" value="P:endoplasmic reticulum mannose trimming"/>
    <property type="evidence" value="ECO:0007669"/>
    <property type="project" value="InterPro"/>
</dbReference>
<feature type="region of interest" description="Disordered" evidence="7">
    <location>
        <begin position="235"/>
        <end position="259"/>
    </location>
</feature>
<dbReference type="PANTHER" id="PTHR45679:SF6">
    <property type="entry name" value="ER DEGRADATION-ENHANCING ALPHA-MANNOSIDASE-LIKE PROTEIN 2"/>
    <property type="match status" value="1"/>
</dbReference>
<dbReference type="Gene3D" id="3.50.30.30">
    <property type="match status" value="1"/>
</dbReference>
<keyword evidence="3" id="KW-0256">Endoplasmic reticulum</keyword>
<dbReference type="AlphaFoldDB" id="A0A7S3XUE0"/>
<evidence type="ECO:0000256" key="1">
    <source>
        <dbReference type="ARBA" id="ARBA00004240"/>
    </source>
</evidence>
<feature type="binding site" evidence="5">
    <location>
        <position position="141"/>
    </location>
    <ligand>
        <name>Ca(2+)</name>
        <dbReference type="ChEBI" id="CHEBI:29108"/>
    </ligand>
</feature>
<comment type="similarity">
    <text evidence="2 6">Belongs to the glycosyl hydrolase 47 family.</text>
</comment>
<keyword evidence="5" id="KW-0479">Metal-binding</keyword>
<dbReference type="GO" id="GO:0005509">
    <property type="term" value="F:calcium ion binding"/>
    <property type="evidence" value="ECO:0007669"/>
    <property type="project" value="InterPro"/>
</dbReference>
<comment type="subcellular location">
    <subcellularLocation>
        <location evidence="1">Endoplasmic reticulum</location>
    </subcellularLocation>
</comment>
<dbReference type="InterPro" id="IPR044674">
    <property type="entry name" value="EDEM1/2/3"/>
</dbReference>
<dbReference type="InterPro" id="IPR012341">
    <property type="entry name" value="6hp_glycosidase-like_sf"/>
</dbReference>
<dbReference type="GO" id="GO:0044322">
    <property type="term" value="C:endoplasmic reticulum quality control compartment"/>
    <property type="evidence" value="ECO:0007669"/>
    <property type="project" value="GOC"/>
</dbReference>
<keyword evidence="6" id="KW-0326">Glycosidase</keyword>
<dbReference type="GO" id="GO:0004571">
    <property type="term" value="F:mannosyl-oligosaccharide 1,2-alpha-mannosidase activity"/>
    <property type="evidence" value="ECO:0007669"/>
    <property type="project" value="InterPro"/>
</dbReference>
<feature type="domain" description="PA" evidence="8">
    <location>
        <begin position="374"/>
        <end position="470"/>
    </location>
</feature>
<keyword evidence="4" id="KW-0325">Glycoprotein</keyword>
<evidence type="ECO:0000256" key="4">
    <source>
        <dbReference type="ARBA" id="ARBA00023180"/>
    </source>
</evidence>
<accession>A0A7S3XUE0</accession>
<protein>
    <recommendedName>
        <fullName evidence="6">alpha-1,2-Mannosidase</fullName>
        <ecNumber evidence="6">3.2.1.-</ecNumber>
    </recommendedName>
</protein>
<sequence length="656" mass="73037">MAFWPGTQLLIGDMRPAQSTLNAMFKVWRSYGFIPEEFDFVKWELVDGGTSPTYPLRPELIESTLHMYEATKDSAWLWAGKDFLDSLQYTKGECGYATINVGTLELEDTMPSFFLAETAKYLYLLFDRDNFIHQQPYIFSTEAHPFLATDFLQGGNQCLAEQDWLTKSSSSKSTKPGTKEQGKKEGTDETSAPVPFTFDLGVLGENAQYLQARITPIFPWWEDFSYDTQYLDTKTGRRSSSMEPRAGAPPTCPRHTHGLAEAPYRRPTEALRLDFGPDLGLFQILASQGGFRVTSERTEEVMDVAVLGKGLLFVRDHAEEAQGGVIADRHGNAAYCYVRLRPEGGEDAGYEAQLPCAVGAFGPTRDLDEVGPISGPAALPIDDSHGCNDSPTQECSDALSGKIVLVQRGVCMFEEKAQLAEKHGASGVVVINNSEDGDVFVMAGIEHGKNAPPSTTIPTVMVSKENGNYLKKIVDKFARKNKKLDLELSVVKKRVTDVGDFVQAIEENQHYPQVLVAMNGMTMYAMGQGDWGIMLVTKTGVEWQLVVIDRESFFDPEELEDLSDVVMDVIEDDDSVDDNLLETDDEEEEEEEDVRWEAEEKEEDMISINNRKGDDKAADDDTCVSSLCLKETSDDEEEGTRNQLQNNRNENCKESG</sequence>
<comment type="cofactor">
    <cofactor evidence="5">
        <name>Ca(2+)</name>
        <dbReference type="ChEBI" id="CHEBI:29108"/>
    </cofactor>
</comment>
<dbReference type="EMBL" id="HBIU01024204">
    <property type="protein sequence ID" value="CAE0632535.1"/>
    <property type="molecule type" value="Transcribed_RNA"/>
</dbReference>
<gene>
    <name evidence="9" type="ORF">HAKA00212_LOCUS11244</name>
</gene>
<dbReference type="GO" id="GO:0005975">
    <property type="term" value="P:carbohydrate metabolic process"/>
    <property type="evidence" value="ECO:0007669"/>
    <property type="project" value="InterPro"/>
</dbReference>
<dbReference type="PANTHER" id="PTHR45679">
    <property type="entry name" value="ER DEGRADATION-ENHANCING ALPHA-MANNOSIDASE-LIKE PROTEIN 2"/>
    <property type="match status" value="1"/>
</dbReference>
<feature type="region of interest" description="Disordered" evidence="7">
    <location>
        <begin position="167"/>
        <end position="192"/>
    </location>
</feature>
<evidence type="ECO:0000313" key="9">
    <source>
        <dbReference type="EMBL" id="CAE0632535.1"/>
    </source>
</evidence>
<dbReference type="Pfam" id="PF01532">
    <property type="entry name" value="Glyco_hydro_47"/>
    <property type="match status" value="1"/>
</dbReference>
<dbReference type="Gene3D" id="1.50.10.10">
    <property type="match status" value="1"/>
</dbReference>
<name>A0A7S3XUE0_HETAK</name>
<feature type="compositionally biased region" description="Basic and acidic residues" evidence="7">
    <location>
        <begin position="177"/>
        <end position="187"/>
    </location>
</feature>
<evidence type="ECO:0000256" key="3">
    <source>
        <dbReference type="ARBA" id="ARBA00022824"/>
    </source>
</evidence>
<keyword evidence="5" id="KW-0106">Calcium</keyword>
<dbReference type="InterPro" id="IPR046450">
    <property type="entry name" value="PA_dom_sf"/>
</dbReference>
<feature type="compositionally biased region" description="Acidic residues" evidence="7">
    <location>
        <begin position="574"/>
        <end position="605"/>
    </location>
</feature>
<keyword evidence="6" id="KW-0378">Hydrolase</keyword>
<evidence type="ECO:0000256" key="6">
    <source>
        <dbReference type="RuleBase" id="RU361193"/>
    </source>
</evidence>
<feature type="region of interest" description="Disordered" evidence="7">
    <location>
        <begin position="574"/>
        <end position="656"/>
    </location>
</feature>
<organism evidence="9">
    <name type="scientific">Heterosigma akashiwo</name>
    <name type="common">Chromophytic alga</name>
    <name type="synonym">Heterosigma carterae</name>
    <dbReference type="NCBI Taxonomy" id="2829"/>
    <lineage>
        <taxon>Eukaryota</taxon>
        <taxon>Sar</taxon>
        <taxon>Stramenopiles</taxon>
        <taxon>Ochrophyta</taxon>
        <taxon>Raphidophyceae</taxon>
        <taxon>Chattonellales</taxon>
        <taxon>Chattonellaceae</taxon>
        <taxon>Heterosigma</taxon>
    </lineage>
</organism>
<evidence type="ECO:0000256" key="5">
    <source>
        <dbReference type="PIRSR" id="PIRSR601382-2"/>
    </source>
</evidence>
<dbReference type="InterPro" id="IPR001382">
    <property type="entry name" value="Glyco_hydro_47"/>
</dbReference>
<evidence type="ECO:0000259" key="8">
    <source>
        <dbReference type="Pfam" id="PF02225"/>
    </source>
</evidence>
<evidence type="ECO:0000256" key="2">
    <source>
        <dbReference type="ARBA" id="ARBA00007658"/>
    </source>
</evidence>
<dbReference type="CDD" id="cd04818">
    <property type="entry name" value="PA_subtilisin_1"/>
    <property type="match status" value="1"/>
</dbReference>